<organism evidence="2 3">
    <name type="scientific">Diplocloster agilis</name>
    <dbReference type="NCBI Taxonomy" id="2850323"/>
    <lineage>
        <taxon>Bacteria</taxon>
        <taxon>Bacillati</taxon>
        <taxon>Bacillota</taxon>
        <taxon>Clostridia</taxon>
        <taxon>Lachnospirales</taxon>
        <taxon>Lachnospiraceae</taxon>
        <taxon>Diplocloster</taxon>
    </lineage>
</organism>
<sequence length="268" mass="29738">MNTGGDAAEQVVRLSLEGFEVAAKLTGTAAKELTVLLVSVLKQEQKTKGKARLTNMLKSGKELKVFSVPNKDLKKFTEQAKKYGVLYCVLRDKYSKDDNAPVDIIARAEDASKIQRIFDRFELGNVDKGSIVANAEKSIAQREELANEVPTKSKGERIVEEAMGKPIQKDGASHENPTVAKTDKNPPSRQSSAEVDGKSDKGISKSAEEKPSVREKLERYKAQAKTEKEADRTDLDKSGEKPKSQNRTNQTTHQQPKKKKNRNKNKAR</sequence>
<name>A0A949K7M8_9FIRM</name>
<evidence type="ECO:0000313" key="3">
    <source>
        <dbReference type="Proteomes" id="UP000712157"/>
    </source>
</evidence>
<comment type="caution">
    <text evidence="2">The sequence shown here is derived from an EMBL/GenBank/DDBJ whole genome shotgun (WGS) entry which is preliminary data.</text>
</comment>
<feature type="compositionally biased region" description="Polar residues" evidence="1">
    <location>
        <begin position="245"/>
        <end position="254"/>
    </location>
</feature>
<protein>
    <submittedName>
        <fullName evidence="2">PcfB family protein</fullName>
    </submittedName>
</protein>
<feature type="compositionally biased region" description="Basic and acidic residues" evidence="1">
    <location>
        <begin position="147"/>
        <end position="173"/>
    </location>
</feature>
<evidence type="ECO:0000256" key="1">
    <source>
        <dbReference type="SAM" id="MobiDB-lite"/>
    </source>
</evidence>
<feature type="compositionally biased region" description="Basic and acidic residues" evidence="1">
    <location>
        <begin position="195"/>
        <end position="243"/>
    </location>
</feature>
<accession>A0A949K7M8</accession>
<feature type="region of interest" description="Disordered" evidence="1">
    <location>
        <begin position="147"/>
        <end position="268"/>
    </location>
</feature>
<dbReference type="Pfam" id="PF12687">
    <property type="entry name" value="DUF3801"/>
    <property type="match status" value="1"/>
</dbReference>
<dbReference type="RefSeq" id="WP_131779292.1">
    <property type="nucleotide sequence ID" value="NZ_JAHQCW010000017.1"/>
</dbReference>
<proteinExistence type="predicted"/>
<dbReference type="Proteomes" id="UP000712157">
    <property type="component" value="Unassembled WGS sequence"/>
</dbReference>
<reference evidence="2" key="1">
    <citation type="submission" date="2021-06" db="EMBL/GenBank/DDBJ databases">
        <title>Description of novel taxa of the family Lachnospiraceae.</title>
        <authorList>
            <person name="Chaplin A.V."/>
            <person name="Sokolova S.R."/>
            <person name="Pikina A.P."/>
            <person name="Korzhanova M."/>
            <person name="Belova V."/>
            <person name="Korostin D."/>
            <person name="Efimov B.A."/>
        </authorList>
    </citation>
    <scope>NUCLEOTIDE SEQUENCE</scope>
    <source>
        <strain evidence="2">ASD5720</strain>
    </source>
</reference>
<evidence type="ECO:0000313" key="2">
    <source>
        <dbReference type="EMBL" id="MBU9737152.1"/>
    </source>
</evidence>
<dbReference type="EMBL" id="JAHQCW010000017">
    <property type="protein sequence ID" value="MBU9737152.1"/>
    <property type="molecule type" value="Genomic_DNA"/>
</dbReference>
<feature type="compositionally biased region" description="Basic residues" evidence="1">
    <location>
        <begin position="255"/>
        <end position="268"/>
    </location>
</feature>
<gene>
    <name evidence="2" type="ORF">KTH89_11420</name>
</gene>
<keyword evidence="3" id="KW-1185">Reference proteome</keyword>
<dbReference type="InterPro" id="IPR024234">
    <property type="entry name" value="DUF3801"/>
</dbReference>
<dbReference type="AlphaFoldDB" id="A0A949K7M8"/>